<evidence type="ECO:0000313" key="1">
    <source>
        <dbReference type="EMBL" id="MFM0517555.1"/>
    </source>
</evidence>
<dbReference type="EMBL" id="JAQQDB010000006">
    <property type="protein sequence ID" value="MFM0517555.1"/>
    <property type="molecule type" value="Genomic_DNA"/>
</dbReference>
<dbReference type="Pfam" id="PF13211">
    <property type="entry name" value="DUF4019"/>
    <property type="match status" value="1"/>
</dbReference>
<gene>
    <name evidence="1" type="ORF">PQR08_09010</name>
</gene>
<sequence length="217" mass="24177">MLVLSRQQDVCLARCVRASMRNSETKYFLPFSATAGDTIYALETYVVCIMKSRISAALATLLFFSAGIACRAQQSQLPQNPTQSAAPRSLTKEQQTALDQQDRDIAQVASAVVTLIDQNKAGEVWDQASPIAKQIISRDDFMKKVARDRSPLGAPGLRMPMGEKHYRYDGTGNLPAGAYINVLYDTQFSRPDQSSREMVTFFLDSDKVWRFAGYSVR</sequence>
<accession>A0ABW9CJ95</accession>
<proteinExistence type="predicted"/>
<organism evidence="1 2">
    <name type="scientific">Caballeronia jiangsuensis</name>
    <dbReference type="NCBI Taxonomy" id="1458357"/>
    <lineage>
        <taxon>Bacteria</taxon>
        <taxon>Pseudomonadati</taxon>
        <taxon>Pseudomonadota</taxon>
        <taxon>Betaproteobacteria</taxon>
        <taxon>Burkholderiales</taxon>
        <taxon>Burkholderiaceae</taxon>
        <taxon>Caballeronia</taxon>
    </lineage>
</organism>
<name>A0ABW9CJ95_9BURK</name>
<dbReference type="RefSeq" id="WP_250486052.1">
    <property type="nucleotide sequence ID" value="NZ_JAQQDB010000006.1"/>
</dbReference>
<comment type="caution">
    <text evidence="1">The sequence shown here is derived from an EMBL/GenBank/DDBJ whole genome shotgun (WGS) entry which is preliminary data.</text>
</comment>
<keyword evidence="2" id="KW-1185">Reference proteome</keyword>
<dbReference type="InterPro" id="IPR025091">
    <property type="entry name" value="DUF4019"/>
</dbReference>
<reference evidence="1 2" key="1">
    <citation type="journal article" date="2024" name="Chem. Sci.">
        <title>Discovery of megapolipeptins by genome mining of a Burkholderiales bacteria collection.</title>
        <authorList>
            <person name="Paulo B.S."/>
            <person name="Recchia M.J.J."/>
            <person name="Lee S."/>
            <person name="Fergusson C.H."/>
            <person name="Romanowski S.B."/>
            <person name="Hernandez A."/>
            <person name="Krull N."/>
            <person name="Liu D.Y."/>
            <person name="Cavanagh H."/>
            <person name="Bos A."/>
            <person name="Gray C.A."/>
            <person name="Murphy B.T."/>
            <person name="Linington R.G."/>
            <person name="Eustaquio A.S."/>
        </authorList>
    </citation>
    <scope>NUCLEOTIDE SEQUENCE [LARGE SCALE GENOMIC DNA]</scope>
    <source>
        <strain evidence="1 2">RL17-374-BIF-D</strain>
    </source>
</reference>
<dbReference type="Proteomes" id="UP001629462">
    <property type="component" value="Unassembled WGS sequence"/>
</dbReference>
<evidence type="ECO:0000313" key="2">
    <source>
        <dbReference type="Proteomes" id="UP001629462"/>
    </source>
</evidence>
<protein>
    <submittedName>
        <fullName evidence="1">DUF4019 domain-containing protein</fullName>
    </submittedName>
</protein>